<proteinExistence type="predicted"/>
<gene>
    <name evidence="1" type="ORF">HMPREF1090_03415</name>
</gene>
<sequence length="38" mass="4172">MKDNAAAFLILECHNFVICQNSVYSRRPAGERSQGSTG</sequence>
<accession>A0A0E2H7M4</accession>
<reference evidence="1 2" key="1">
    <citation type="submission" date="2013-01" db="EMBL/GenBank/DDBJ databases">
        <title>The Genome Sequence of Clostridium clostridioforme 90A8.</title>
        <authorList>
            <consortium name="The Broad Institute Genome Sequencing Platform"/>
            <person name="Earl A."/>
            <person name="Ward D."/>
            <person name="Feldgarden M."/>
            <person name="Gevers D."/>
            <person name="Courvalin P."/>
            <person name="Lambert T."/>
            <person name="Walker B."/>
            <person name="Young S.K."/>
            <person name="Zeng Q."/>
            <person name="Gargeya S."/>
            <person name="Fitzgerald M."/>
            <person name="Haas B."/>
            <person name="Abouelleil A."/>
            <person name="Alvarado L."/>
            <person name="Arachchi H.M."/>
            <person name="Berlin A.M."/>
            <person name="Chapman S.B."/>
            <person name="Dewar J."/>
            <person name="Goldberg J."/>
            <person name="Griggs A."/>
            <person name="Gujja S."/>
            <person name="Hansen M."/>
            <person name="Howarth C."/>
            <person name="Imamovic A."/>
            <person name="Larimer J."/>
            <person name="McCowan C."/>
            <person name="Murphy C."/>
            <person name="Neiman D."/>
            <person name="Pearson M."/>
            <person name="Priest M."/>
            <person name="Roberts A."/>
            <person name="Saif S."/>
            <person name="Shea T."/>
            <person name="Sisk P."/>
            <person name="Sykes S."/>
            <person name="Wortman J."/>
            <person name="Nusbaum C."/>
            <person name="Birren B."/>
        </authorList>
    </citation>
    <scope>NUCLEOTIDE SEQUENCE [LARGE SCALE GENOMIC DNA]</scope>
    <source>
        <strain evidence="1 2">90A8</strain>
    </source>
</reference>
<evidence type="ECO:0000313" key="2">
    <source>
        <dbReference type="Proteomes" id="UP000013085"/>
    </source>
</evidence>
<dbReference type="HOGENOM" id="CLU_3326459_0_0_9"/>
<dbReference type="AlphaFoldDB" id="A0A0E2H7M4"/>
<name>A0A0E2H7M4_9FIRM</name>
<dbReference type="EMBL" id="AGYR01000039">
    <property type="protein sequence ID" value="ENZ12292.1"/>
    <property type="molecule type" value="Genomic_DNA"/>
</dbReference>
<evidence type="ECO:0000313" key="1">
    <source>
        <dbReference type="EMBL" id="ENZ12292.1"/>
    </source>
</evidence>
<protein>
    <submittedName>
        <fullName evidence="1">Uncharacterized protein</fullName>
    </submittedName>
</protein>
<dbReference type="Proteomes" id="UP000013085">
    <property type="component" value="Unassembled WGS sequence"/>
</dbReference>
<comment type="caution">
    <text evidence="1">The sequence shown here is derived from an EMBL/GenBank/DDBJ whole genome shotgun (WGS) entry which is preliminary data.</text>
</comment>
<organism evidence="1 2">
    <name type="scientific">[Clostridium] clostridioforme 90A8</name>
    <dbReference type="NCBI Taxonomy" id="999408"/>
    <lineage>
        <taxon>Bacteria</taxon>
        <taxon>Bacillati</taxon>
        <taxon>Bacillota</taxon>
        <taxon>Clostridia</taxon>
        <taxon>Lachnospirales</taxon>
        <taxon>Lachnospiraceae</taxon>
        <taxon>Enterocloster</taxon>
    </lineage>
</organism>